<dbReference type="Gene3D" id="3.40.309.10">
    <property type="entry name" value="Aldehyde Dehydrogenase, Chain A, domain 2"/>
    <property type="match status" value="1"/>
</dbReference>
<reference evidence="8 9" key="1">
    <citation type="submission" date="2020-06" db="EMBL/GenBank/DDBJ databases">
        <title>Rhizobium sp.nov. isolated from the tomato plant.</title>
        <authorList>
            <person name="Thin K.K."/>
            <person name="Zhang X."/>
            <person name="He S."/>
        </authorList>
    </citation>
    <scope>NUCLEOTIDE SEQUENCE [LARGE SCALE GENOMIC DNA]</scope>
    <source>
        <strain evidence="8 9">DBTS2</strain>
    </source>
</reference>
<evidence type="ECO:0000256" key="3">
    <source>
        <dbReference type="ARBA" id="ARBA00024226"/>
    </source>
</evidence>
<dbReference type="PANTHER" id="PTHR42804">
    <property type="entry name" value="ALDEHYDE DEHYDROGENASE"/>
    <property type="match status" value="1"/>
</dbReference>
<dbReference type="CDD" id="cd07138">
    <property type="entry name" value="ALDH_CddD_SSP0762"/>
    <property type="match status" value="1"/>
</dbReference>
<dbReference type="RefSeq" id="WP_176952176.1">
    <property type="nucleotide sequence ID" value="NZ_JABXYK010000023.1"/>
</dbReference>
<comment type="caution">
    <text evidence="8">The sequence shown here is derived from an EMBL/GenBank/DDBJ whole genome shotgun (WGS) entry which is preliminary data.</text>
</comment>
<organism evidence="8 9">
    <name type="scientific">Mycoplana rhizolycopersici</name>
    <dbReference type="NCBI Taxonomy" id="2746702"/>
    <lineage>
        <taxon>Bacteria</taxon>
        <taxon>Pseudomonadati</taxon>
        <taxon>Pseudomonadota</taxon>
        <taxon>Alphaproteobacteria</taxon>
        <taxon>Hyphomicrobiales</taxon>
        <taxon>Rhizobiaceae</taxon>
        <taxon>Mycoplana</taxon>
    </lineage>
</organism>
<dbReference type="EC" id="1.2.1.3" evidence="3"/>
<accession>A0ABX2QPN1</accession>
<protein>
    <recommendedName>
        <fullName evidence="3">aldehyde dehydrogenase (NAD(+))</fullName>
        <ecNumber evidence="3">1.2.1.3</ecNumber>
    </recommendedName>
</protein>
<dbReference type="SUPFAM" id="SSF53720">
    <property type="entry name" value="ALDH-like"/>
    <property type="match status" value="1"/>
</dbReference>
<dbReference type="InterPro" id="IPR029510">
    <property type="entry name" value="Ald_DH_CS_GLU"/>
</dbReference>
<dbReference type="Pfam" id="PF00171">
    <property type="entry name" value="Aldedh"/>
    <property type="match status" value="1"/>
</dbReference>
<evidence type="ECO:0000256" key="4">
    <source>
        <dbReference type="ARBA" id="ARBA00049194"/>
    </source>
</evidence>
<dbReference type="PANTHER" id="PTHR42804:SF1">
    <property type="entry name" value="ALDEHYDE DEHYDROGENASE-RELATED"/>
    <property type="match status" value="1"/>
</dbReference>
<evidence type="ECO:0000256" key="6">
    <source>
        <dbReference type="RuleBase" id="RU003345"/>
    </source>
</evidence>
<comment type="similarity">
    <text evidence="1 6">Belongs to the aldehyde dehydrogenase family.</text>
</comment>
<comment type="catalytic activity">
    <reaction evidence="4">
        <text>an aldehyde + NAD(+) + H2O = a carboxylate + NADH + 2 H(+)</text>
        <dbReference type="Rhea" id="RHEA:16185"/>
        <dbReference type="ChEBI" id="CHEBI:15377"/>
        <dbReference type="ChEBI" id="CHEBI:15378"/>
        <dbReference type="ChEBI" id="CHEBI:17478"/>
        <dbReference type="ChEBI" id="CHEBI:29067"/>
        <dbReference type="ChEBI" id="CHEBI:57540"/>
        <dbReference type="ChEBI" id="CHEBI:57945"/>
        <dbReference type="EC" id="1.2.1.3"/>
    </reaction>
</comment>
<evidence type="ECO:0000256" key="5">
    <source>
        <dbReference type="PROSITE-ProRule" id="PRU10007"/>
    </source>
</evidence>
<feature type="active site" evidence="5">
    <location>
        <position position="244"/>
    </location>
</feature>
<evidence type="ECO:0000256" key="2">
    <source>
        <dbReference type="ARBA" id="ARBA00023002"/>
    </source>
</evidence>
<name>A0ABX2QPN1_9HYPH</name>
<proteinExistence type="inferred from homology"/>
<dbReference type="InterPro" id="IPR016162">
    <property type="entry name" value="Ald_DH_N"/>
</dbReference>
<dbReference type="InterPro" id="IPR016160">
    <property type="entry name" value="Ald_DH_CS_CYS"/>
</dbReference>
<dbReference type="InterPro" id="IPR015590">
    <property type="entry name" value="Aldehyde_DH_dom"/>
</dbReference>
<dbReference type="PROSITE" id="PS00070">
    <property type="entry name" value="ALDEHYDE_DEHYDR_CYS"/>
    <property type="match status" value="1"/>
</dbReference>
<dbReference type="Gene3D" id="3.40.605.10">
    <property type="entry name" value="Aldehyde Dehydrogenase, Chain A, domain 1"/>
    <property type="match status" value="1"/>
</dbReference>
<keyword evidence="9" id="KW-1185">Reference proteome</keyword>
<feature type="domain" description="Aldehyde dehydrogenase" evidence="7">
    <location>
        <begin position="14"/>
        <end position="469"/>
    </location>
</feature>
<evidence type="ECO:0000259" key="7">
    <source>
        <dbReference type="Pfam" id="PF00171"/>
    </source>
</evidence>
<dbReference type="InterPro" id="IPR016161">
    <property type="entry name" value="Ald_DH/histidinol_DH"/>
</dbReference>
<dbReference type="EMBL" id="JABXYK010000023">
    <property type="protein sequence ID" value="NVP58276.1"/>
    <property type="molecule type" value="Genomic_DNA"/>
</dbReference>
<dbReference type="InterPro" id="IPR016163">
    <property type="entry name" value="Ald_DH_C"/>
</dbReference>
<gene>
    <name evidence="8" type="ORF">HV823_23865</name>
</gene>
<evidence type="ECO:0000256" key="1">
    <source>
        <dbReference type="ARBA" id="ARBA00009986"/>
    </source>
</evidence>
<sequence length="471" mass="51014">MHIIDRIYIDGAFVEPHGDQWAPLFNPATEEQIGTVRLADTHDADRAVAAAKRAFPAFSSTPKEERIDMLHRLHAAVAARGNDLIDAMREEYGAPSNFIDFSAPRAGNVFLDMAKTLESYDFRRRIGTAEVEMRPSGVAVAITPWNSNYGFICGKLSAAIAAGATMVIKPSEMSAIQTRVITECLHVAGLPEGVFNIVTGDGAVVGSALTAHRDVSKITFTGSTATGRTIVRTAAETMKRVTMELGGKSPSIILDDADLDVAVPQVLAAGFLNSGQACIAGTRILAPESRFKEIEARLREAVKDFKVGDPKDKGVRIGPMVSQKQWDRVQSYIRLGQEEGASLLAGGEGRPEGLSRGWFVRPTIFTGVNNDMRIAREEIFGPVLSLIPYRDEEEAIRIANDTDYGLQAQVFSSDITRARHVADRVEAGRVILNAAPHEPLAPFGGFKQSGFGREFGVFGLEAFLETRAVLG</sequence>
<dbReference type="PROSITE" id="PS00687">
    <property type="entry name" value="ALDEHYDE_DEHYDR_GLU"/>
    <property type="match status" value="1"/>
</dbReference>
<evidence type="ECO:0000313" key="9">
    <source>
        <dbReference type="Proteomes" id="UP000659172"/>
    </source>
</evidence>
<evidence type="ECO:0000313" key="8">
    <source>
        <dbReference type="EMBL" id="NVP58276.1"/>
    </source>
</evidence>
<keyword evidence="2 6" id="KW-0560">Oxidoreductase</keyword>
<dbReference type="Proteomes" id="UP000659172">
    <property type="component" value="Unassembled WGS sequence"/>
</dbReference>